<gene>
    <name evidence="4" type="ordered locus">Mmar10_1914</name>
</gene>
<dbReference type="PROSITE" id="PS51831">
    <property type="entry name" value="HD"/>
    <property type="match status" value="1"/>
</dbReference>
<dbReference type="InterPro" id="IPR023023">
    <property type="entry name" value="dNTPase_2"/>
</dbReference>
<comment type="similarity">
    <text evidence="2">Belongs to the dGTPase family. Type 2 subfamily.</text>
</comment>
<dbReference type="NCBIfam" id="TIGR01353">
    <property type="entry name" value="dGTP_triPase"/>
    <property type="match status" value="1"/>
</dbReference>
<dbReference type="Gene3D" id="1.10.3210.10">
    <property type="entry name" value="Hypothetical protein af1432"/>
    <property type="match status" value="1"/>
</dbReference>
<dbReference type="InterPro" id="IPR050135">
    <property type="entry name" value="dGTPase-like"/>
</dbReference>
<dbReference type="InterPro" id="IPR006674">
    <property type="entry name" value="HD_domain"/>
</dbReference>
<feature type="domain" description="HD" evidence="3">
    <location>
        <begin position="98"/>
        <end position="240"/>
    </location>
</feature>
<accession>Q0AND1</accession>
<dbReference type="GO" id="GO:0006203">
    <property type="term" value="P:dGTP catabolic process"/>
    <property type="evidence" value="ECO:0007669"/>
    <property type="project" value="TreeGrafter"/>
</dbReference>
<dbReference type="CDD" id="cd00077">
    <property type="entry name" value="HDc"/>
    <property type="match status" value="1"/>
</dbReference>
<keyword evidence="1 2" id="KW-0378">Hydrolase</keyword>
<sequence>MLSAVRPLDCVVLVLYGPPPARIKGPADMTIAATERTRAPYACHPAQSRGRRFPQADSAMRNAFQRDRDRVIHSAAFRRLKGKTQVFVAHEGDLYRTRLTHSLEVSQIARTLARALRGDEDLAEALALAHDLGHPPFGHEGERELALKMKDFGGFDHNAQTLRAITKLEVRYPEFDGLNLTWETLEGVVKHNGPLLGPGQTEADLPWAFTDYEGWRDLEFETHAGLEAQIAALADDIAYNNHDIDDGLSSGLLEIEPLLELPLVGDIFRRVRERWPDKPQTIIIHEAVRELIGVMVADVLAESGKRLDRARPDSAQALRELDHPVVAFSEEMVLHLAALRRHLFAHMYRHYKVNRMMSQARRVTGELFDLYLADPGVLPSDVQAGMTGAGTAQTARAVCDYIAGMTDRFAVEEHRRLFTVQGYF</sequence>
<dbReference type="EMBL" id="CP000449">
    <property type="protein sequence ID" value="ABI66206.1"/>
    <property type="molecule type" value="Genomic_DNA"/>
</dbReference>
<dbReference type="STRING" id="394221.Mmar10_1914"/>
<dbReference type="InterPro" id="IPR003607">
    <property type="entry name" value="HD/PDEase_dom"/>
</dbReference>
<name>Q0AND1_MARMM</name>
<dbReference type="HOGENOM" id="CLU_028163_1_0_5"/>
<evidence type="ECO:0000313" key="5">
    <source>
        <dbReference type="Proteomes" id="UP000001964"/>
    </source>
</evidence>
<dbReference type="KEGG" id="mmr:Mmar10_1914"/>
<reference evidence="4 5" key="1">
    <citation type="submission" date="2006-08" db="EMBL/GenBank/DDBJ databases">
        <title>Complete sequence of Maricaulis maris MCS10.</title>
        <authorList>
            <consortium name="US DOE Joint Genome Institute"/>
            <person name="Copeland A."/>
            <person name="Lucas S."/>
            <person name="Lapidus A."/>
            <person name="Barry K."/>
            <person name="Detter J.C."/>
            <person name="Glavina del Rio T."/>
            <person name="Hammon N."/>
            <person name="Israni S."/>
            <person name="Dalin E."/>
            <person name="Tice H."/>
            <person name="Pitluck S."/>
            <person name="Saunders E."/>
            <person name="Brettin T."/>
            <person name="Bruce D."/>
            <person name="Han C."/>
            <person name="Tapia R."/>
            <person name="Gilna P."/>
            <person name="Schmutz J."/>
            <person name="Larimer F."/>
            <person name="Land M."/>
            <person name="Hauser L."/>
            <person name="Kyrpides N."/>
            <person name="Mikhailova N."/>
            <person name="Viollier P."/>
            <person name="Stephens C."/>
            <person name="Richardson P."/>
        </authorList>
    </citation>
    <scope>NUCLEOTIDE SEQUENCE [LARGE SCALE GENOMIC DNA]</scope>
    <source>
        <strain evidence="4 5">MCS10</strain>
    </source>
</reference>
<proteinExistence type="inferred from homology"/>
<dbReference type="HAMAP" id="MF_01212">
    <property type="entry name" value="dGTPase_type2"/>
    <property type="match status" value="1"/>
</dbReference>
<dbReference type="PANTHER" id="PTHR11373:SF43">
    <property type="entry name" value="DEOXYGUANOSINETRIPHOSPHATE TRIPHOSPHOHYDROLASE-LIKE PROTEIN"/>
    <property type="match status" value="1"/>
</dbReference>
<dbReference type="NCBIfam" id="NF002328">
    <property type="entry name" value="PRK01286.1-3"/>
    <property type="match status" value="1"/>
</dbReference>
<dbReference type="GO" id="GO:0008832">
    <property type="term" value="F:dGTPase activity"/>
    <property type="evidence" value="ECO:0007669"/>
    <property type="project" value="TreeGrafter"/>
</dbReference>
<evidence type="ECO:0000256" key="2">
    <source>
        <dbReference type="HAMAP-Rule" id="MF_01212"/>
    </source>
</evidence>
<dbReference type="SUPFAM" id="SSF109604">
    <property type="entry name" value="HD-domain/PDEase-like"/>
    <property type="match status" value="1"/>
</dbReference>
<dbReference type="PANTHER" id="PTHR11373">
    <property type="entry name" value="DEOXYNUCLEOSIDE TRIPHOSPHATE TRIPHOSPHOHYDROLASE"/>
    <property type="match status" value="1"/>
</dbReference>
<evidence type="ECO:0000256" key="1">
    <source>
        <dbReference type="ARBA" id="ARBA00022801"/>
    </source>
</evidence>
<evidence type="ECO:0000259" key="3">
    <source>
        <dbReference type="PROSITE" id="PS51831"/>
    </source>
</evidence>
<dbReference type="eggNOG" id="COG0232">
    <property type="taxonomic scope" value="Bacteria"/>
</dbReference>
<dbReference type="NCBIfam" id="NF002326">
    <property type="entry name" value="PRK01286.1-1"/>
    <property type="match status" value="1"/>
</dbReference>
<evidence type="ECO:0000313" key="4">
    <source>
        <dbReference type="EMBL" id="ABI66206.1"/>
    </source>
</evidence>
<dbReference type="Pfam" id="PF13286">
    <property type="entry name" value="HD_assoc"/>
    <property type="match status" value="1"/>
</dbReference>
<organism evidence="4 5">
    <name type="scientific">Maricaulis maris (strain MCS10)</name>
    <name type="common">Caulobacter maris</name>
    <dbReference type="NCBI Taxonomy" id="394221"/>
    <lineage>
        <taxon>Bacteria</taxon>
        <taxon>Pseudomonadati</taxon>
        <taxon>Pseudomonadota</taxon>
        <taxon>Alphaproteobacteria</taxon>
        <taxon>Maricaulales</taxon>
        <taxon>Maricaulaceae</taxon>
        <taxon>Maricaulis</taxon>
    </lineage>
</organism>
<dbReference type="InterPro" id="IPR006261">
    <property type="entry name" value="dGTPase"/>
</dbReference>
<dbReference type="AlphaFoldDB" id="Q0AND1"/>
<dbReference type="Proteomes" id="UP000001964">
    <property type="component" value="Chromosome"/>
</dbReference>
<dbReference type="Pfam" id="PF01966">
    <property type="entry name" value="HD"/>
    <property type="match status" value="1"/>
</dbReference>
<protein>
    <recommendedName>
        <fullName evidence="2">Deoxyguanosinetriphosphate triphosphohydrolase-like protein</fullName>
    </recommendedName>
</protein>
<keyword evidence="5" id="KW-1185">Reference proteome</keyword>
<dbReference type="SMART" id="SM00471">
    <property type="entry name" value="HDc"/>
    <property type="match status" value="1"/>
</dbReference>
<dbReference type="InterPro" id="IPR026875">
    <property type="entry name" value="PHydrolase_assoc_dom"/>
</dbReference>